<dbReference type="AlphaFoldDB" id="A0A7W2FT88"/>
<dbReference type="InterPro" id="IPR016181">
    <property type="entry name" value="Acyl_CoA_acyltransferase"/>
</dbReference>
<dbReference type="Proteomes" id="UP000571701">
    <property type="component" value="Unassembled WGS sequence"/>
</dbReference>
<accession>A0A7W2FT88</accession>
<gene>
    <name evidence="1" type="ORF">H2O73_15795</name>
</gene>
<name>A0A7W2FT88_9VIBR</name>
<dbReference type="SUPFAM" id="SSF55729">
    <property type="entry name" value="Acyl-CoA N-acyltransferases (Nat)"/>
    <property type="match status" value="1"/>
</dbReference>
<protein>
    <recommendedName>
        <fullName evidence="3">GNAT family N-acetyltransferase</fullName>
    </recommendedName>
</protein>
<dbReference type="Gene3D" id="3.40.630.30">
    <property type="match status" value="1"/>
</dbReference>
<evidence type="ECO:0000313" key="2">
    <source>
        <dbReference type="Proteomes" id="UP000571701"/>
    </source>
</evidence>
<organism evidence="1 2">
    <name type="scientific">Vibrio marinisediminis</name>
    <dbReference type="NCBI Taxonomy" id="2758441"/>
    <lineage>
        <taxon>Bacteria</taxon>
        <taxon>Pseudomonadati</taxon>
        <taxon>Pseudomonadota</taxon>
        <taxon>Gammaproteobacteria</taxon>
        <taxon>Vibrionales</taxon>
        <taxon>Vibrionaceae</taxon>
        <taxon>Vibrio</taxon>
    </lineage>
</organism>
<proteinExistence type="predicted"/>
<reference evidence="1 2" key="1">
    <citation type="submission" date="2020-07" db="EMBL/GenBank/DDBJ databases">
        <title>Vibrio marinisediminis sp. nov., isolated from marine sediment.</title>
        <authorList>
            <person name="Ji X."/>
        </authorList>
    </citation>
    <scope>NUCLEOTIDE SEQUENCE [LARGE SCALE GENOMIC DNA]</scope>
    <source>
        <strain evidence="1 2">404</strain>
    </source>
</reference>
<evidence type="ECO:0000313" key="1">
    <source>
        <dbReference type="EMBL" id="MBA5763828.1"/>
    </source>
</evidence>
<evidence type="ECO:0008006" key="3">
    <source>
        <dbReference type="Google" id="ProtNLM"/>
    </source>
</evidence>
<sequence>MNLVIGCDSLLIEQSKWITEQVSIDQPITPGIKQGSNEDSSQYALLYEGVLPVATAHLIFREGCVTLIRLDIIDKYRVEENICFMFDNLIKYARRQGARQLDIDANNNLKTFFQHIGFAHVEQSDGKSRGGFCQMRFWLKQQESCASS</sequence>
<dbReference type="RefSeq" id="WP_182109872.1">
    <property type="nucleotide sequence ID" value="NZ_JACFYF010000011.1"/>
</dbReference>
<dbReference type="EMBL" id="JACFYF010000011">
    <property type="protein sequence ID" value="MBA5763828.1"/>
    <property type="molecule type" value="Genomic_DNA"/>
</dbReference>
<comment type="caution">
    <text evidence="1">The sequence shown here is derived from an EMBL/GenBank/DDBJ whole genome shotgun (WGS) entry which is preliminary data.</text>
</comment>
<keyword evidence="2" id="KW-1185">Reference proteome</keyword>